<protein>
    <submittedName>
        <fullName evidence="2">Uncharacterized protein</fullName>
    </submittedName>
</protein>
<keyword evidence="3" id="KW-1185">Reference proteome</keyword>
<feature type="compositionally biased region" description="Polar residues" evidence="1">
    <location>
        <begin position="135"/>
        <end position="144"/>
    </location>
</feature>
<evidence type="ECO:0000256" key="1">
    <source>
        <dbReference type="SAM" id="MobiDB-lite"/>
    </source>
</evidence>
<name>A0ABZ0URQ2_9RICK</name>
<dbReference type="RefSeq" id="WP_323721915.1">
    <property type="nucleotide sequence ID" value="NZ_CP110343.1"/>
</dbReference>
<accession>A0ABZ0URQ2</accession>
<dbReference type="Proteomes" id="UP001325140">
    <property type="component" value="Chromosome"/>
</dbReference>
<reference evidence="2" key="1">
    <citation type="submission" date="2022-10" db="EMBL/GenBank/DDBJ databases">
        <title>Host association and intracellularity evolved multiple times independently in the Rickettsiales.</title>
        <authorList>
            <person name="Castelli M."/>
            <person name="Nardi T."/>
            <person name="Gammuto L."/>
            <person name="Bellinzona G."/>
            <person name="Sabaneyeva E."/>
            <person name="Potekhin A."/>
            <person name="Serra V."/>
            <person name="Petroni G."/>
            <person name="Sassera D."/>
        </authorList>
    </citation>
    <scope>NUCLEOTIDE SEQUENCE [LARGE SCALE GENOMIC DNA]</scope>
    <source>
        <strain evidence="2">US_Bl 11III1</strain>
    </source>
</reference>
<gene>
    <name evidence="2" type="ORF">Fokcrypt_00460</name>
</gene>
<feature type="compositionally biased region" description="Low complexity" evidence="1">
    <location>
        <begin position="123"/>
        <end position="134"/>
    </location>
</feature>
<proteinExistence type="predicted"/>
<dbReference type="EMBL" id="CP110343">
    <property type="protein sequence ID" value="WPX97936.1"/>
    <property type="molecule type" value="Genomic_DNA"/>
</dbReference>
<feature type="region of interest" description="Disordered" evidence="1">
    <location>
        <begin position="123"/>
        <end position="160"/>
    </location>
</feature>
<evidence type="ECO:0000313" key="3">
    <source>
        <dbReference type="Proteomes" id="UP001325140"/>
    </source>
</evidence>
<sequence length="160" mass="18171">MQRRTNPPGIKNFYDPDVIRQSIHKSCAEILLCSSEILKFIFQKNGVVSRAELMQNYPEIRQLPILSFSVFELCDTIQGNAHFIPDVMQDDERVSAMMSSIARPIFMEEAQMMLQSRGCIAPNNSSNLQHNQQQAPSLEQSQYTIAGDETRDSDNDLSDL</sequence>
<evidence type="ECO:0000313" key="2">
    <source>
        <dbReference type="EMBL" id="WPX97936.1"/>
    </source>
</evidence>
<organism evidence="2 3">
    <name type="scientific">Candidatus Fokinia crypta</name>
    <dbReference type="NCBI Taxonomy" id="1920990"/>
    <lineage>
        <taxon>Bacteria</taxon>
        <taxon>Pseudomonadati</taxon>
        <taxon>Pseudomonadota</taxon>
        <taxon>Alphaproteobacteria</taxon>
        <taxon>Rickettsiales</taxon>
        <taxon>Candidatus Midichloriaceae</taxon>
        <taxon>Candidatus Fokinia</taxon>
    </lineage>
</organism>